<dbReference type="Proteomes" id="UP000054485">
    <property type="component" value="Unassembled WGS sequence"/>
</dbReference>
<dbReference type="SMART" id="SM00487">
    <property type="entry name" value="DEXDc"/>
    <property type="match status" value="1"/>
</dbReference>
<dbReference type="Gene3D" id="3.40.50.300">
    <property type="entry name" value="P-loop containing nucleotide triphosphate hydrolases"/>
    <property type="match status" value="2"/>
</dbReference>
<dbReference type="Pfam" id="PF02889">
    <property type="entry name" value="Sec63"/>
    <property type="match status" value="1"/>
</dbReference>
<evidence type="ECO:0000256" key="3">
    <source>
        <dbReference type="ARBA" id="ARBA00022801"/>
    </source>
</evidence>
<evidence type="ECO:0000256" key="11">
    <source>
        <dbReference type="SAM" id="MobiDB-lite"/>
    </source>
</evidence>
<evidence type="ECO:0000313" key="15">
    <source>
        <dbReference type="Proteomes" id="UP000054485"/>
    </source>
</evidence>
<dbReference type="SMART" id="SM00490">
    <property type="entry name" value="HELICc"/>
    <property type="match status" value="1"/>
</dbReference>
<feature type="region of interest" description="Disordered" evidence="11">
    <location>
        <begin position="1331"/>
        <end position="1373"/>
    </location>
</feature>
<dbReference type="InterPro" id="IPR036388">
    <property type="entry name" value="WH-like_DNA-bd_sf"/>
</dbReference>
<keyword evidence="15" id="KW-1185">Reference proteome</keyword>
<feature type="compositionally biased region" description="Polar residues" evidence="11">
    <location>
        <begin position="1186"/>
        <end position="1200"/>
    </location>
</feature>
<dbReference type="EMBL" id="KN835183">
    <property type="protein sequence ID" value="KIK44834.1"/>
    <property type="molecule type" value="Genomic_DNA"/>
</dbReference>
<dbReference type="PROSITE" id="PS51194">
    <property type="entry name" value="HELICASE_CTER"/>
    <property type="match status" value="1"/>
</dbReference>
<comment type="similarity">
    <text evidence="1">Belongs to the helicase family. SKI2 subfamily.</text>
</comment>
<protein>
    <recommendedName>
        <fullName evidence="9">DNA 3'-5' helicase</fullName>
        <ecNumber evidence="9">5.6.2.4</ecNumber>
    </recommendedName>
</protein>
<evidence type="ECO:0000256" key="5">
    <source>
        <dbReference type="ARBA" id="ARBA00022840"/>
    </source>
</evidence>
<sequence length="1563" mass="174143">MSRVACSLASTVSTLITIGLMQQPHRWSLKHQTSGMLPLQYAINSPQIDGTYADHRHHQHYYDDFARSEDGFDSSPSPPERINDRARAFASHPSASYASHSGGAQRYQEDYESVTPEYTPSPGNYIDVQAHYDVPQRIRQAFSFLPSSFVIIITDVILDHPHQYSEENHIGNPNRTTNNFGSNYDTHHRPGDRTQQKPQPVRLRPVSELPDMFRGIFKFGVFNTIQSICFDAVLHSNENMVVSAPTGSGKTVLFELGIIRMIIDSSSTSQGAKCVYVAPTKALCTEKYKEWTTKFGGLGISIFGKGVWGDAKNARIIVTTARSQSAHVLITPLTLSQAEKWDSLTRNWDDHGRILSQIKLFLVDEVHILNESRGSTLEVVVSRMKARGSNVRFLLVSATVPNIEDVASWIGSNHASSDHPGQIFQFGDEYRPCKLTRFVYGVVKPKGQNDFAYAHTLDARLFAVLQQHAVDKPILVFCPTRKGTISTARQLAKEYEATMKANQPLPWSIPVKIDQTFNDKDLAPLAALGIGVHHAGLTIDDRKAIEDLYLRKVLRVLLATSTLAVGVNLPAHLVVIKGVKLYQNGESKEYSDLDIMQMMGRAGRPQFDTEGVAIILCESELENKYRDLVQGTTPLESSLHSNLTEHLNSEIGLGTITDVKTAQEWLLRSFLYRRIQKNPQHYNIGKDDRQSWQDKMDSIVMDSIEQLRKTELVTYSPRDGELSSTEFGDIMSKLYIRRVTMEAILGLSPTASLREILEMISASEELSDLKLRSGEKQVYEKIRRHNDIRFAVKKIQGTSDKVFLLMQAVLGGLPLNSGEYRSGESQPFLEAFSVFRHVGRIATAVAEVAIVKKNGAQVKHGLELVRCLHAKAWEDRPIVLRQVEYIGEKSIKILAENHISSIPKLLSTCPLRLEELLNRRSPFGSEVLLAAKELPNYFLALTELKVSPSDGKSPVEVELSVECGLLLDKRASTGSKKQKKGGLDMTTLLTITSDFVFVDFRRISTKVLREKKSFVINAQLTRPSQTINVSISSDKIAGVAVTESFKPSLPTNKYPTLDTRPLTSLEMDLEGLEDVADFWDMGPDDDDELNLPVKDLTRPRSPLQSSTSVQKKTNPHKEKIPKSISRPTPKGDSLRMTITPMRDDAQPKKRSDGKYDCRDGLTEPSRIPRKNNTKPVHLLSSKKANDSSADLSSTGPQSRVTAPLDDITIPNRQKSTKRDPVLEQPDSLYTDADVTRRLGLSEGQRLKLDVPAPSSRKRKTAPNFDIELVTLKCSQSPPSSKDILSDSQSDDDLANICESLCEGNRVHSKDPSSSKVDALLRADDFNDTIMDALSPTPPPTRKRACNSLSPDCSPPQKRLKNNNAPYRPYSPRQELVNDGLRQKRFKSGHKLFGSPSALLTTKGDVPVQSTNRHSLFLAGSSDVDVDIQSPSKVLQRRPSDDFLEESYFDILQPQQAAEYSPGEDGEKTKAHIRTTGIARSGTELQATLQHLQRLPSKPQLQFGVQSNRTNQPYPPPVLLKRTSNPALENQQTNQETKTDDNAADVNVLAEFESWLESGAVDIV</sequence>
<proteinExistence type="inferred from homology"/>
<dbReference type="PANTHER" id="PTHR47835">
    <property type="entry name" value="HFM1, ATP DEPENDENT DNA HELICASE HOMOLOG"/>
    <property type="match status" value="1"/>
</dbReference>
<feature type="compositionally biased region" description="Polar residues" evidence="11">
    <location>
        <begin position="1102"/>
        <end position="1112"/>
    </location>
</feature>
<dbReference type="InterPro" id="IPR027417">
    <property type="entry name" value="P-loop_NTPase"/>
</dbReference>
<dbReference type="SMART" id="SM00973">
    <property type="entry name" value="Sec63"/>
    <property type="match status" value="1"/>
</dbReference>
<dbReference type="Pfam" id="PF23445">
    <property type="entry name" value="WHD_SNRNP200"/>
    <property type="match status" value="1"/>
</dbReference>
<keyword evidence="3" id="KW-0378">Hydrolase</keyword>
<feature type="region of interest" description="Disordered" evidence="11">
    <location>
        <begin position="166"/>
        <end position="203"/>
    </location>
</feature>
<organism evidence="14 15">
    <name type="scientific">Suillus luteus UH-Slu-Lm8-n1</name>
    <dbReference type="NCBI Taxonomy" id="930992"/>
    <lineage>
        <taxon>Eukaryota</taxon>
        <taxon>Fungi</taxon>
        <taxon>Dikarya</taxon>
        <taxon>Basidiomycota</taxon>
        <taxon>Agaricomycotina</taxon>
        <taxon>Agaricomycetes</taxon>
        <taxon>Agaricomycetidae</taxon>
        <taxon>Boletales</taxon>
        <taxon>Suillineae</taxon>
        <taxon>Suillaceae</taxon>
        <taxon>Suillus</taxon>
    </lineage>
</organism>
<feature type="compositionally biased region" description="Polar residues" evidence="11">
    <location>
        <begin position="1502"/>
        <end position="1511"/>
    </location>
</feature>
<dbReference type="InterPro" id="IPR057842">
    <property type="entry name" value="WH_MER3"/>
</dbReference>
<dbReference type="FunFam" id="1.10.10.10:FF:000012">
    <property type="entry name" value="U5 small nuclear ribonucleoprotein helicase"/>
    <property type="match status" value="1"/>
</dbReference>
<dbReference type="SUPFAM" id="SSF52540">
    <property type="entry name" value="P-loop containing nucleoside triphosphate hydrolases"/>
    <property type="match status" value="1"/>
</dbReference>
<evidence type="ECO:0000259" key="12">
    <source>
        <dbReference type="PROSITE" id="PS51192"/>
    </source>
</evidence>
<evidence type="ECO:0000256" key="7">
    <source>
        <dbReference type="ARBA" id="ARBA00023254"/>
    </source>
</evidence>
<dbReference type="InterPro" id="IPR052247">
    <property type="entry name" value="Meiotic_Crossover_Helicase"/>
</dbReference>
<keyword evidence="2" id="KW-0547">Nucleotide-binding</keyword>
<keyword evidence="5" id="KW-0067">ATP-binding</keyword>
<dbReference type="GO" id="GO:0016787">
    <property type="term" value="F:hydrolase activity"/>
    <property type="evidence" value="ECO:0007669"/>
    <property type="project" value="UniProtKB-KW"/>
</dbReference>
<dbReference type="STRING" id="930992.A0A0D0B4I6"/>
<feature type="compositionally biased region" description="Basic and acidic residues" evidence="11">
    <location>
        <begin position="1141"/>
        <end position="1161"/>
    </location>
</feature>
<comment type="catalytic activity">
    <reaction evidence="8">
        <text>Couples ATP hydrolysis with the unwinding of duplex DNA by translocating in the 3'-5' direction.</text>
        <dbReference type="EC" id="5.6.2.4"/>
    </reaction>
</comment>
<feature type="domain" description="Helicase ATP-binding" evidence="12">
    <location>
        <begin position="231"/>
        <end position="418"/>
    </location>
</feature>
<dbReference type="InterPro" id="IPR014001">
    <property type="entry name" value="Helicase_ATP-bd"/>
</dbReference>
<feature type="domain" description="Helicase C-terminal" evidence="13">
    <location>
        <begin position="456"/>
        <end position="651"/>
    </location>
</feature>
<evidence type="ECO:0000313" key="14">
    <source>
        <dbReference type="EMBL" id="KIK44834.1"/>
    </source>
</evidence>
<dbReference type="GO" id="GO:0005524">
    <property type="term" value="F:ATP binding"/>
    <property type="evidence" value="ECO:0007669"/>
    <property type="project" value="UniProtKB-KW"/>
</dbReference>
<gene>
    <name evidence="14" type="ORF">CY34DRAFT_10791</name>
</gene>
<evidence type="ECO:0000256" key="2">
    <source>
        <dbReference type="ARBA" id="ARBA00022741"/>
    </source>
</evidence>
<accession>A0A0D0B4I6</accession>
<evidence type="ECO:0000256" key="8">
    <source>
        <dbReference type="ARBA" id="ARBA00034617"/>
    </source>
</evidence>
<dbReference type="CDD" id="cd18795">
    <property type="entry name" value="SF2_C_Ski2"/>
    <property type="match status" value="1"/>
</dbReference>
<dbReference type="InterPro" id="IPR004179">
    <property type="entry name" value="Sec63-dom"/>
</dbReference>
<keyword evidence="4" id="KW-0347">Helicase</keyword>
<feature type="compositionally biased region" description="Polar residues" evidence="11">
    <location>
        <begin position="171"/>
        <end position="184"/>
    </location>
</feature>
<evidence type="ECO:0000256" key="1">
    <source>
        <dbReference type="ARBA" id="ARBA00010140"/>
    </source>
</evidence>
<dbReference type="InterPro" id="IPR011545">
    <property type="entry name" value="DEAD/DEAH_box_helicase_dom"/>
</dbReference>
<evidence type="ECO:0000256" key="10">
    <source>
        <dbReference type="ARBA" id="ARBA00048988"/>
    </source>
</evidence>
<dbReference type="InterPro" id="IPR036390">
    <property type="entry name" value="WH_DNA-bd_sf"/>
</dbReference>
<evidence type="ECO:0000256" key="9">
    <source>
        <dbReference type="ARBA" id="ARBA00034808"/>
    </source>
</evidence>
<dbReference type="GO" id="GO:0051321">
    <property type="term" value="P:meiotic cell cycle"/>
    <property type="evidence" value="ECO:0007669"/>
    <property type="project" value="UniProtKB-KW"/>
</dbReference>
<keyword evidence="7" id="KW-0469">Meiosis</keyword>
<evidence type="ECO:0000259" key="13">
    <source>
        <dbReference type="PROSITE" id="PS51194"/>
    </source>
</evidence>
<dbReference type="Pfam" id="PF00271">
    <property type="entry name" value="Helicase_C"/>
    <property type="match status" value="1"/>
</dbReference>
<dbReference type="InterPro" id="IPR001650">
    <property type="entry name" value="Helicase_C-like"/>
</dbReference>
<dbReference type="HOGENOM" id="CLU_000335_0_4_1"/>
<dbReference type="SUPFAM" id="SSF46785">
    <property type="entry name" value="Winged helix' DNA-binding domain"/>
    <property type="match status" value="1"/>
</dbReference>
<dbReference type="OrthoDB" id="5575at2759"/>
<dbReference type="Gene3D" id="1.10.10.10">
    <property type="entry name" value="Winged helix-like DNA-binding domain superfamily/Winged helix DNA-binding domain"/>
    <property type="match status" value="1"/>
</dbReference>
<dbReference type="EC" id="5.6.2.4" evidence="9"/>
<reference evidence="14 15" key="1">
    <citation type="submission" date="2014-04" db="EMBL/GenBank/DDBJ databases">
        <authorList>
            <consortium name="DOE Joint Genome Institute"/>
            <person name="Kuo A."/>
            <person name="Ruytinx J."/>
            <person name="Rineau F."/>
            <person name="Colpaert J."/>
            <person name="Kohler A."/>
            <person name="Nagy L.G."/>
            <person name="Floudas D."/>
            <person name="Copeland A."/>
            <person name="Barry K.W."/>
            <person name="Cichocki N."/>
            <person name="Veneault-Fourrey C."/>
            <person name="LaButti K."/>
            <person name="Lindquist E.A."/>
            <person name="Lipzen A."/>
            <person name="Lundell T."/>
            <person name="Morin E."/>
            <person name="Murat C."/>
            <person name="Sun H."/>
            <person name="Tunlid A."/>
            <person name="Henrissat B."/>
            <person name="Grigoriev I.V."/>
            <person name="Hibbett D.S."/>
            <person name="Martin F."/>
            <person name="Nordberg H.P."/>
            <person name="Cantor M.N."/>
            <person name="Hua S.X."/>
        </authorList>
    </citation>
    <scope>NUCLEOTIDE SEQUENCE [LARGE SCALE GENOMIC DNA]</scope>
    <source>
        <strain evidence="14 15">UH-Slu-Lm8-n1</strain>
    </source>
</reference>
<dbReference type="Pfam" id="PF00270">
    <property type="entry name" value="DEAD"/>
    <property type="match status" value="1"/>
</dbReference>
<feature type="region of interest" description="Disordered" evidence="11">
    <location>
        <begin position="1086"/>
        <end position="1230"/>
    </location>
</feature>
<dbReference type="SUPFAM" id="SSF158702">
    <property type="entry name" value="Sec63 N-terminal domain-like"/>
    <property type="match status" value="1"/>
</dbReference>
<dbReference type="InParanoid" id="A0A0D0B4I6"/>
<dbReference type="Gene3D" id="1.10.3380.10">
    <property type="entry name" value="Sec63 N-terminal domain-like domain"/>
    <property type="match status" value="1"/>
</dbReference>
<dbReference type="GO" id="GO:0043138">
    <property type="term" value="F:3'-5' DNA helicase activity"/>
    <property type="evidence" value="ECO:0007669"/>
    <property type="project" value="UniProtKB-EC"/>
</dbReference>
<name>A0A0D0B4I6_9AGAM</name>
<feature type="region of interest" description="Disordered" evidence="11">
    <location>
        <begin position="1502"/>
        <end position="1521"/>
    </location>
</feature>
<evidence type="ECO:0000256" key="6">
    <source>
        <dbReference type="ARBA" id="ARBA00023235"/>
    </source>
</evidence>
<evidence type="ECO:0000256" key="4">
    <source>
        <dbReference type="ARBA" id="ARBA00022806"/>
    </source>
</evidence>
<reference evidence="15" key="2">
    <citation type="submission" date="2015-01" db="EMBL/GenBank/DDBJ databases">
        <title>Evolutionary Origins and Diversification of the Mycorrhizal Mutualists.</title>
        <authorList>
            <consortium name="DOE Joint Genome Institute"/>
            <consortium name="Mycorrhizal Genomics Consortium"/>
            <person name="Kohler A."/>
            <person name="Kuo A."/>
            <person name="Nagy L.G."/>
            <person name="Floudas D."/>
            <person name="Copeland A."/>
            <person name="Barry K.W."/>
            <person name="Cichocki N."/>
            <person name="Veneault-Fourrey C."/>
            <person name="LaButti K."/>
            <person name="Lindquist E.A."/>
            <person name="Lipzen A."/>
            <person name="Lundell T."/>
            <person name="Morin E."/>
            <person name="Murat C."/>
            <person name="Riley R."/>
            <person name="Ohm R."/>
            <person name="Sun H."/>
            <person name="Tunlid A."/>
            <person name="Henrissat B."/>
            <person name="Grigoriev I.V."/>
            <person name="Hibbett D.S."/>
            <person name="Martin F."/>
        </authorList>
    </citation>
    <scope>NUCLEOTIDE SEQUENCE [LARGE SCALE GENOMIC DNA]</scope>
    <source>
        <strain evidence="15">UH-Slu-Lm8-n1</strain>
    </source>
</reference>
<feature type="compositionally biased region" description="Basic and acidic residues" evidence="11">
    <location>
        <begin position="185"/>
        <end position="195"/>
    </location>
</feature>
<comment type="catalytic activity">
    <reaction evidence="10">
        <text>ATP + H2O = ADP + phosphate + H(+)</text>
        <dbReference type="Rhea" id="RHEA:13065"/>
        <dbReference type="ChEBI" id="CHEBI:15377"/>
        <dbReference type="ChEBI" id="CHEBI:15378"/>
        <dbReference type="ChEBI" id="CHEBI:30616"/>
        <dbReference type="ChEBI" id="CHEBI:43474"/>
        <dbReference type="ChEBI" id="CHEBI:456216"/>
        <dbReference type="EC" id="5.6.2.4"/>
    </reaction>
</comment>
<dbReference type="GO" id="GO:0003676">
    <property type="term" value="F:nucleic acid binding"/>
    <property type="evidence" value="ECO:0007669"/>
    <property type="project" value="InterPro"/>
</dbReference>
<dbReference type="PANTHER" id="PTHR47835:SF3">
    <property type="entry name" value="HELICASE FOR MEIOSIS 1"/>
    <property type="match status" value="1"/>
</dbReference>
<keyword evidence="6" id="KW-0413">Isomerase</keyword>
<dbReference type="PROSITE" id="PS51192">
    <property type="entry name" value="HELICASE_ATP_BIND_1"/>
    <property type="match status" value="1"/>
</dbReference>